<evidence type="ECO:0000313" key="1">
    <source>
        <dbReference type="EMBL" id="REC75815.1"/>
    </source>
</evidence>
<dbReference type="RefSeq" id="WP_116012828.1">
    <property type="nucleotide sequence ID" value="NZ_QNUH01000013.1"/>
</dbReference>
<reference evidence="1 2" key="1">
    <citation type="journal article" date="2010" name="Syst. Appl. Microbiol.">
        <title>Four new species of Chryseobacterium from the rhizosphere of coastal sand dune plants, Chryseobacterium elymi sp. nov., Chryseobacterium hagamense sp. nov., Chryseobacterium lathyri sp. nov. and Chryseobacterium rhizosphaerae sp. nov.</title>
        <authorList>
            <person name="Cho S.H."/>
            <person name="Lee K.S."/>
            <person name="Shin D.S."/>
            <person name="Han J.H."/>
            <person name="Park K.S."/>
            <person name="Lee C.H."/>
            <person name="Park K.H."/>
            <person name="Kim S.B."/>
        </authorList>
    </citation>
    <scope>NUCLEOTIDE SEQUENCE [LARGE SCALE GENOMIC DNA]</scope>
    <source>
        <strain evidence="1 2">KCTC 22547</strain>
    </source>
</reference>
<protein>
    <submittedName>
        <fullName evidence="1">Uncharacterized protein</fullName>
    </submittedName>
</protein>
<dbReference type="Pfam" id="PF20322">
    <property type="entry name" value="DUF6617"/>
    <property type="match status" value="1"/>
</dbReference>
<proteinExistence type="predicted"/>
<dbReference type="EMBL" id="QNUH01000013">
    <property type="protein sequence ID" value="REC75815.1"/>
    <property type="molecule type" value="Genomic_DNA"/>
</dbReference>
<sequence>MEKEKLLALNELQNFMTYSNVVKLKDQFIKEKIDPDESYHSIDSEKGEFEYYHSDKAEFVWIRFETELKKYLERLISSLKVDIDNSIYLYSSNERNRYFKNVFITFDYIKDHQSELFKLFPICSFLFEEIKTYLSAKYNFHHSDKQNTNSYFGVKPFVKRSDIEKVYEFLIDNDYLNEDITSYDDFYSALNDLDTSKTIRFNCPTTIASKILNEVQRLFNDLTPKSIEESGRFITKRGTIITAQNLYAVKNRTKDKSSKDYVLIESFFQEKFSL</sequence>
<organism evidence="1 2">
    <name type="scientific">Chryseobacterium elymi</name>
    <dbReference type="NCBI Taxonomy" id="395936"/>
    <lineage>
        <taxon>Bacteria</taxon>
        <taxon>Pseudomonadati</taxon>
        <taxon>Bacteroidota</taxon>
        <taxon>Flavobacteriia</taxon>
        <taxon>Flavobacteriales</taxon>
        <taxon>Weeksellaceae</taxon>
        <taxon>Chryseobacterium group</taxon>
        <taxon>Chryseobacterium</taxon>
    </lineage>
</organism>
<name>A0A3D9DCT8_9FLAO</name>
<comment type="caution">
    <text evidence="1">The sequence shown here is derived from an EMBL/GenBank/DDBJ whole genome shotgun (WGS) entry which is preliminary data.</text>
</comment>
<dbReference type="OrthoDB" id="1439630at2"/>
<keyword evidence="2" id="KW-1185">Reference proteome</keyword>
<gene>
    <name evidence="1" type="ORF">DRF60_14995</name>
</gene>
<evidence type="ECO:0000313" key="2">
    <source>
        <dbReference type="Proteomes" id="UP000257030"/>
    </source>
</evidence>
<dbReference type="Proteomes" id="UP000257030">
    <property type="component" value="Unassembled WGS sequence"/>
</dbReference>
<dbReference type="AlphaFoldDB" id="A0A3D9DCT8"/>
<dbReference type="InterPro" id="IPR046725">
    <property type="entry name" value="DUF6617"/>
</dbReference>
<accession>A0A3D9DCT8</accession>